<sequence>MEIESVGAAYIRPGQVLTDRSALSVASRWTQAVSEADGVCVLHLSPGADPCEVARELREQGHRASPNHVFLGQPLFFGGPASRPFPVPPVSHKPGRSRSGVVVGLLDTGVAEHPWWSGGDWYDRIAPEDADAAEGAQAGHGTFIAGLLARRAPGAALRVHRVLDGDGVGDEATVVRALHRLREHPPHVLNLSFGGHTFDDRPPPLLSDAIAELAGPPVDTPTGRAAGTVTVACAGNTASDRPFWPAALPSVVGVGAVDASGERRAPYSGHGDWVDACAPGDWLTSSFLDGSVHGGDFAGYAAWSGTSFATALVAGAVADAARTEPAREVVRRMLDGHGARQIRDLGVLVPASL</sequence>
<dbReference type="AlphaFoldDB" id="A0A5C4V4Q8"/>
<evidence type="ECO:0000256" key="5">
    <source>
        <dbReference type="PROSITE-ProRule" id="PRU01240"/>
    </source>
</evidence>
<dbReference type="PROSITE" id="PS51892">
    <property type="entry name" value="SUBTILASE"/>
    <property type="match status" value="1"/>
</dbReference>
<gene>
    <name evidence="7" type="ORF">FH608_047105</name>
</gene>
<dbReference type="EMBL" id="VDLX02000029">
    <property type="protein sequence ID" value="KAB8186294.1"/>
    <property type="molecule type" value="Genomic_DNA"/>
</dbReference>
<dbReference type="Proteomes" id="UP000312512">
    <property type="component" value="Unassembled WGS sequence"/>
</dbReference>
<dbReference type="InterPro" id="IPR050131">
    <property type="entry name" value="Peptidase_S8_subtilisin-like"/>
</dbReference>
<dbReference type="CDD" id="cd00306">
    <property type="entry name" value="Peptidases_S8_S53"/>
    <property type="match status" value="1"/>
</dbReference>
<dbReference type="SUPFAM" id="SSF52743">
    <property type="entry name" value="Subtilisin-like"/>
    <property type="match status" value="1"/>
</dbReference>
<evidence type="ECO:0000256" key="4">
    <source>
        <dbReference type="ARBA" id="ARBA00022825"/>
    </source>
</evidence>
<name>A0A5C4V4Q8_9ACTN</name>
<dbReference type="InterPro" id="IPR036852">
    <property type="entry name" value="Peptidase_S8/S53_dom_sf"/>
</dbReference>
<evidence type="ECO:0000256" key="1">
    <source>
        <dbReference type="ARBA" id="ARBA00011073"/>
    </source>
</evidence>
<feature type="active site" description="Charge relay system" evidence="5">
    <location>
        <position position="107"/>
    </location>
</feature>
<evidence type="ECO:0000259" key="6">
    <source>
        <dbReference type="Pfam" id="PF00082"/>
    </source>
</evidence>
<reference evidence="7 8" key="1">
    <citation type="submission" date="2019-10" db="EMBL/GenBank/DDBJ databases">
        <title>Nonomuraea sp. nov., isolated from Phyllanthus amarus.</title>
        <authorList>
            <person name="Klykleung N."/>
            <person name="Tanasupawat S."/>
        </authorList>
    </citation>
    <scope>NUCLEOTIDE SEQUENCE [LARGE SCALE GENOMIC DNA]</scope>
    <source>
        <strain evidence="7 8">PA1-10</strain>
    </source>
</reference>
<dbReference type="InterPro" id="IPR023827">
    <property type="entry name" value="Peptidase_S8_Asp-AS"/>
</dbReference>
<dbReference type="InterPro" id="IPR015500">
    <property type="entry name" value="Peptidase_S8_subtilisin-rel"/>
</dbReference>
<dbReference type="PANTHER" id="PTHR43806:SF11">
    <property type="entry name" value="CEREVISIN-RELATED"/>
    <property type="match status" value="1"/>
</dbReference>
<evidence type="ECO:0000313" key="8">
    <source>
        <dbReference type="Proteomes" id="UP000312512"/>
    </source>
</evidence>
<evidence type="ECO:0000313" key="7">
    <source>
        <dbReference type="EMBL" id="KAB8186294.1"/>
    </source>
</evidence>
<dbReference type="OrthoDB" id="5177045at2"/>
<organism evidence="7 8">
    <name type="scientific">Nonomuraea phyllanthi</name>
    <dbReference type="NCBI Taxonomy" id="2219224"/>
    <lineage>
        <taxon>Bacteria</taxon>
        <taxon>Bacillati</taxon>
        <taxon>Actinomycetota</taxon>
        <taxon>Actinomycetes</taxon>
        <taxon>Streptosporangiales</taxon>
        <taxon>Streptosporangiaceae</taxon>
        <taxon>Nonomuraea</taxon>
    </lineage>
</organism>
<keyword evidence="2 5" id="KW-0645">Protease</keyword>
<comment type="caution">
    <text evidence="7">The sequence shown here is derived from an EMBL/GenBank/DDBJ whole genome shotgun (WGS) entry which is preliminary data.</text>
</comment>
<dbReference type="Pfam" id="PF00082">
    <property type="entry name" value="Peptidase_S8"/>
    <property type="match status" value="1"/>
</dbReference>
<dbReference type="PROSITE" id="PS00136">
    <property type="entry name" value="SUBTILASE_ASP"/>
    <property type="match status" value="1"/>
</dbReference>
<dbReference type="PANTHER" id="PTHR43806">
    <property type="entry name" value="PEPTIDASE S8"/>
    <property type="match status" value="1"/>
</dbReference>
<feature type="active site" description="Charge relay system" evidence="5">
    <location>
        <position position="307"/>
    </location>
</feature>
<evidence type="ECO:0000256" key="3">
    <source>
        <dbReference type="ARBA" id="ARBA00022801"/>
    </source>
</evidence>
<feature type="active site" description="Charge relay system" evidence="5">
    <location>
        <position position="140"/>
    </location>
</feature>
<dbReference type="GO" id="GO:0004252">
    <property type="term" value="F:serine-type endopeptidase activity"/>
    <property type="evidence" value="ECO:0007669"/>
    <property type="project" value="UniProtKB-UniRule"/>
</dbReference>
<feature type="domain" description="Peptidase S8/S53" evidence="6">
    <location>
        <begin position="99"/>
        <end position="321"/>
    </location>
</feature>
<dbReference type="PRINTS" id="PR00723">
    <property type="entry name" value="SUBTILISIN"/>
</dbReference>
<dbReference type="Gene3D" id="3.40.50.200">
    <property type="entry name" value="Peptidase S8/S53 domain"/>
    <property type="match status" value="1"/>
</dbReference>
<keyword evidence="8" id="KW-1185">Reference proteome</keyword>
<comment type="similarity">
    <text evidence="1 5">Belongs to the peptidase S8 family.</text>
</comment>
<keyword evidence="3 5" id="KW-0378">Hydrolase</keyword>
<proteinExistence type="inferred from homology"/>
<dbReference type="RefSeq" id="WP_139637726.1">
    <property type="nucleotide sequence ID" value="NZ_VDLX02000029.1"/>
</dbReference>
<dbReference type="GO" id="GO:0006508">
    <property type="term" value="P:proteolysis"/>
    <property type="evidence" value="ECO:0007669"/>
    <property type="project" value="UniProtKB-KW"/>
</dbReference>
<evidence type="ECO:0000256" key="2">
    <source>
        <dbReference type="ARBA" id="ARBA00022670"/>
    </source>
</evidence>
<accession>A0A5C4V4Q8</accession>
<dbReference type="InterPro" id="IPR000209">
    <property type="entry name" value="Peptidase_S8/S53_dom"/>
</dbReference>
<keyword evidence="4 5" id="KW-0720">Serine protease</keyword>
<protein>
    <submittedName>
        <fullName evidence="7">S8 family serine peptidase</fullName>
    </submittedName>
</protein>